<dbReference type="EMBL" id="UZAM01010413">
    <property type="protein sequence ID" value="VDP12254.1"/>
    <property type="molecule type" value="Genomic_DNA"/>
</dbReference>
<evidence type="ECO:0000313" key="3">
    <source>
        <dbReference type="Proteomes" id="UP000270296"/>
    </source>
</evidence>
<feature type="region of interest" description="Disordered" evidence="1">
    <location>
        <begin position="23"/>
        <end position="44"/>
    </location>
</feature>
<dbReference type="AlphaFoldDB" id="A0A183IUA6"/>
<dbReference type="Proteomes" id="UP000270296">
    <property type="component" value="Unassembled WGS sequence"/>
</dbReference>
<reference evidence="4" key="1">
    <citation type="submission" date="2016-06" db="UniProtKB">
        <authorList>
            <consortium name="WormBaseParasite"/>
        </authorList>
    </citation>
    <scope>IDENTIFICATION</scope>
</reference>
<sequence length="90" mass="10128">MPAIFPWEKNPDEEEEDLIFVGESNGPHRPPTTHRSSKTSLCVSQRRYQASTRRRNANLWKPLPLPSCSLAHGADVVGRIPSIFMDSKGK</sequence>
<gene>
    <name evidence="2" type="ORF">SBAD_LOCUS7203</name>
</gene>
<keyword evidence="3" id="KW-1185">Reference proteome</keyword>
<evidence type="ECO:0000313" key="2">
    <source>
        <dbReference type="EMBL" id="VDP12254.1"/>
    </source>
</evidence>
<accession>A0A183IUA6</accession>
<protein>
    <submittedName>
        <fullName evidence="2 4">Uncharacterized protein</fullName>
    </submittedName>
</protein>
<reference evidence="2 3" key="2">
    <citation type="submission" date="2018-11" db="EMBL/GenBank/DDBJ databases">
        <authorList>
            <consortium name="Pathogen Informatics"/>
        </authorList>
    </citation>
    <scope>NUCLEOTIDE SEQUENCE [LARGE SCALE GENOMIC DNA]</scope>
</reference>
<dbReference type="WBParaSite" id="SBAD_0000747001-mRNA-1">
    <property type="protein sequence ID" value="SBAD_0000747001-mRNA-1"/>
    <property type="gene ID" value="SBAD_0000747001"/>
</dbReference>
<name>A0A183IUA6_9BILA</name>
<evidence type="ECO:0000313" key="4">
    <source>
        <dbReference type="WBParaSite" id="SBAD_0000747001-mRNA-1"/>
    </source>
</evidence>
<proteinExistence type="predicted"/>
<evidence type="ECO:0000256" key="1">
    <source>
        <dbReference type="SAM" id="MobiDB-lite"/>
    </source>
</evidence>
<organism evidence="4">
    <name type="scientific">Soboliphyme baturini</name>
    <dbReference type="NCBI Taxonomy" id="241478"/>
    <lineage>
        <taxon>Eukaryota</taxon>
        <taxon>Metazoa</taxon>
        <taxon>Ecdysozoa</taxon>
        <taxon>Nematoda</taxon>
        <taxon>Enoplea</taxon>
        <taxon>Dorylaimia</taxon>
        <taxon>Dioctophymatida</taxon>
        <taxon>Dioctophymatoidea</taxon>
        <taxon>Soboliphymatidae</taxon>
        <taxon>Soboliphyme</taxon>
    </lineage>
</organism>